<proteinExistence type="predicted"/>
<keyword evidence="4" id="KW-0010">Activator</keyword>
<protein>
    <recommendedName>
        <fullName evidence="6">HTH araC/xylS-type domain-containing protein</fullName>
    </recommendedName>
</protein>
<dbReference type="PANTHER" id="PTHR46796:SF13">
    <property type="entry name" value="HTH-TYPE TRANSCRIPTIONAL ACTIVATOR RHAS"/>
    <property type="match status" value="1"/>
</dbReference>
<dbReference type="InterPro" id="IPR020449">
    <property type="entry name" value="Tscrpt_reg_AraC-type_HTH"/>
</dbReference>
<evidence type="ECO:0000256" key="2">
    <source>
        <dbReference type="ARBA" id="ARBA00023015"/>
    </source>
</evidence>
<dbReference type="InterPro" id="IPR050204">
    <property type="entry name" value="AraC_XylS_family_regulators"/>
</dbReference>
<dbReference type="Proteomes" id="UP001285921">
    <property type="component" value="Unassembled WGS sequence"/>
</dbReference>
<keyword evidence="1" id="KW-0963">Cytoplasm</keyword>
<keyword evidence="5" id="KW-0804">Transcription</keyword>
<evidence type="ECO:0000256" key="4">
    <source>
        <dbReference type="ARBA" id="ARBA00023159"/>
    </source>
</evidence>
<accession>A0ABQ6NQG0</accession>
<evidence type="ECO:0000256" key="3">
    <source>
        <dbReference type="ARBA" id="ARBA00023125"/>
    </source>
</evidence>
<evidence type="ECO:0000313" key="7">
    <source>
        <dbReference type="EMBL" id="GMK46810.1"/>
    </source>
</evidence>
<dbReference type="SUPFAM" id="SSF51215">
    <property type="entry name" value="Regulatory protein AraC"/>
    <property type="match status" value="1"/>
</dbReference>
<reference evidence="7 8" key="1">
    <citation type="submission" date="2023-05" db="EMBL/GenBank/DDBJ databases">
        <title>Draft genome of Paenibacillus sp. CCS26.</title>
        <authorList>
            <person name="Akita H."/>
            <person name="Shinto Y."/>
            <person name="Kimura Z."/>
        </authorList>
    </citation>
    <scope>NUCLEOTIDE SEQUENCE [LARGE SCALE GENOMIC DNA]</scope>
    <source>
        <strain evidence="7 8">CCS26</strain>
    </source>
</reference>
<sequence>MSFMNIPYELEEHPLPPPCKFRLIWKVQADNAYQVAKPAGFSSPGLFATWEGKGVITLESEQHELDAGTYIIVPPDIPTAYRCLNGNWKFYFLEFDSLDMALGLNLPVGIPVSTAKMAEAARMNERLINNLIMKPAGYAYDSHLAMQELLLLFARERNADRSGRHPELDDILYRMHQTIGQPFPTEEWIRQSGLSRTAFFTRFRERTGMSPNQYMQELKLAAAKTSLETTQASVKEIAAALQFYDEFHFSKLFKKRYGLSPRAYRQGAPFAD</sequence>
<evidence type="ECO:0000256" key="1">
    <source>
        <dbReference type="ARBA" id="ARBA00022490"/>
    </source>
</evidence>
<dbReference type="PANTHER" id="PTHR46796">
    <property type="entry name" value="HTH-TYPE TRANSCRIPTIONAL ACTIVATOR RHAS-RELATED"/>
    <property type="match status" value="1"/>
</dbReference>
<dbReference type="PROSITE" id="PS00041">
    <property type="entry name" value="HTH_ARAC_FAMILY_1"/>
    <property type="match status" value="1"/>
</dbReference>
<dbReference type="Pfam" id="PF12833">
    <property type="entry name" value="HTH_18"/>
    <property type="match status" value="1"/>
</dbReference>
<name>A0ABQ6NQG0_9BACL</name>
<feature type="domain" description="HTH araC/xylS-type" evidence="6">
    <location>
        <begin position="169"/>
        <end position="267"/>
    </location>
</feature>
<dbReference type="InterPro" id="IPR009057">
    <property type="entry name" value="Homeodomain-like_sf"/>
</dbReference>
<dbReference type="Gene3D" id="1.10.10.60">
    <property type="entry name" value="Homeodomain-like"/>
    <property type="match status" value="2"/>
</dbReference>
<evidence type="ECO:0000256" key="5">
    <source>
        <dbReference type="ARBA" id="ARBA00023163"/>
    </source>
</evidence>
<dbReference type="Pfam" id="PF02311">
    <property type="entry name" value="AraC_binding"/>
    <property type="match status" value="1"/>
</dbReference>
<keyword evidence="2" id="KW-0805">Transcription regulation</keyword>
<dbReference type="InterPro" id="IPR018060">
    <property type="entry name" value="HTH_AraC"/>
</dbReference>
<dbReference type="PRINTS" id="PR00032">
    <property type="entry name" value="HTHARAC"/>
</dbReference>
<organism evidence="7 8">
    <name type="scientific">Paenibacillus glycanilyticus</name>
    <dbReference type="NCBI Taxonomy" id="126569"/>
    <lineage>
        <taxon>Bacteria</taxon>
        <taxon>Bacillati</taxon>
        <taxon>Bacillota</taxon>
        <taxon>Bacilli</taxon>
        <taxon>Bacillales</taxon>
        <taxon>Paenibacillaceae</taxon>
        <taxon>Paenibacillus</taxon>
    </lineage>
</organism>
<dbReference type="InterPro" id="IPR037923">
    <property type="entry name" value="HTH-like"/>
</dbReference>
<dbReference type="SMART" id="SM00342">
    <property type="entry name" value="HTH_ARAC"/>
    <property type="match status" value="1"/>
</dbReference>
<comment type="caution">
    <text evidence="7">The sequence shown here is derived from an EMBL/GenBank/DDBJ whole genome shotgun (WGS) entry which is preliminary data.</text>
</comment>
<dbReference type="Gene3D" id="2.60.120.280">
    <property type="entry name" value="Regulatory protein AraC"/>
    <property type="match status" value="1"/>
</dbReference>
<evidence type="ECO:0000313" key="8">
    <source>
        <dbReference type="Proteomes" id="UP001285921"/>
    </source>
</evidence>
<evidence type="ECO:0000259" key="6">
    <source>
        <dbReference type="PROSITE" id="PS01124"/>
    </source>
</evidence>
<gene>
    <name evidence="7" type="ORF">PghCCS26_39390</name>
</gene>
<dbReference type="SUPFAM" id="SSF46689">
    <property type="entry name" value="Homeodomain-like"/>
    <property type="match status" value="2"/>
</dbReference>
<dbReference type="PROSITE" id="PS01124">
    <property type="entry name" value="HTH_ARAC_FAMILY_2"/>
    <property type="match status" value="1"/>
</dbReference>
<dbReference type="EMBL" id="BTCL01000015">
    <property type="protein sequence ID" value="GMK46810.1"/>
    <property type="molecule type" value="Genomic_DNA"/>
</dbReference>
<dbReference type="InterPro" id="IPR018062">
    <property type="entry name" value="HTH_AraC-typ_CS"/>
</dbReference>
<keyword evidence="3" id="KW-0238">DNA-binding</keyword>
<keyword evidence="8" id="KW-1185">Reference proteome</keyword>
<dbReference type="InterPro" id="IPR003313">
    <property type="entry name" value="AraC-bd"/>
</dbReference>